<name>H1DJK6_9BACT</name>
<dbReference type="InterPro" id="IPR051461">
    <property type="entry name" value="UPF0750_membrane"/>
</dbReference>
<reference evidence="8 9" key="1">
    <citation type="submission" date="2012-01" db="EMBL/GenBank/DDBJ databases">
        <title>The Genome Sequence of Odoribacter laneus YIT 12061.</title>
        <authorList>
            <consortium name="The Broad Institute Genome Sequencing Platform"/>
            <person name="Earl A."/>
            <person name="Ward D."/>
            <person name="Feldgarden M."/>
            <person name="Gevers D."/>
            <person name="Morotomi M."/>
            <person name="Young S.K."/>
            <person name="Zeng Q."/>
            <person name="Gargeya S."/>
            <person name="Fitzgerald M."/>
            <person name="Haas B."/>
            <person name="Abouelleil A."/>
            <person name="Alvarado L."/>
            <person name="Arachchi H.M."/>
            <person name="Berlin A."/>
            <person name="Chapman S.B."/>
            <person name="Gearin G."/>
            <person name="Goldberg J."/>
            <person name="Griggs A."/>
            <person name="Gujja S."/>
            <person name="Hansen M."/>
            <person name="Heiman D."/>
            <person name="Howarth C."/>
            <person name="Larimer J."/>
            <person name="Lui A."/>
            <person name="MacDonald P.J.P."/>
            <person name="McCowen C."/>
            <person name="Montmayeur A."/>
            <person name="Murphy C."/>
            <person name="Neiman D."/>
            <person name="Pearson M."/>
            <person name="Priest M."/>
            <person name="Roberts A."/>
            <person name="Saif S."/>
            <person name="Shea T."/>
            <person name="Sisk P."/>
            <person name="Stolte C."/>
            <person name="Sykes S."/>
            <person name="Wortman J."/>
            <person name="Nusbaum C."/>
            <person name="Birren B."/>
        </authorList>
    </citation>
    <scope>NUCLEOTIDE SEQUENCE [LARGE SCALE GENOMIC DNA]</scope>
    <source>
        <strain evidence="8 9">YIT 12061</strain>
    </source>
</reference>
<dbReference type="STRING" id="742817.HMPREF9449_02442"/>
<keyword evidence="9" id="KW-1185">Reference proteome</keyword>
<dbReference type="Proteomes" id="UP000004892">
    <property type="component" value="Unassembled WGS sequence"/>
</dbReference>
<dbReference type="PANTHER" id="PTHR33545">
    <property type="entry name" value="UPF0750 MEMBRANE PROTEIN YITT-RELATED"/>
    <property type="match status" value="1"/>
</dbReference>
<evidence type="ECO:0000259" key="7">
    <source>
        <dbReference type="Pfam" id="PF10035"/>
    </source>
</evidence>
<dbReference type="EMBL" id="ADMC01000026">
    <property type="protein sequence ID" value="EHP46075.1"/>
    <property type="molecule type" value="Genomic_DNA"/>
</dbReference>
<evidence type="ECO:0000313" key="9">
    <source>
        <dbReference type="Proteomes" id="UP000004892"/>
    </source>
</evidence>
<sequence>MEVNKKKLIGEIKSYLIISLGIALYCFSASAFQIPHKIVGGGATGIGTIVYYLTGQHVPVAVTYLLVNVFLLAVAIKVLGPKFGVKTVYAIIMSSILLGILQPLFPVGVVKDVFMSAIIAGILTGVGIALAISNGGSTGGTDIVAMIITKYKNVSPGKMIMYCDCGIIACSLLINFNLEGLMYGYVLMGVTSFTIDFVLTGKKQSAQLFIFTEKYEEVAAKITESFVHGVTVVDCKGWYSGQAKKMLIIVVRKNEAIEVLRIAKRVDPNVFMTMNTVMGVFGKGFDEVKGIKQ</sequence>
<dbReference type="RefSeq" id="WP_009137588.1">
    <property type="nucleotide sequence ID" value="NZ_JH594597.1"/>
</dbReference>
<feature type="domain" description="DUF2179" evidence="7">
    <location>
        <begin position="228"/>
        <end position="282"/>
    </location>
</feature>
<evidence type="ECO:0000256" key="5">
    <source>
        <dbReference type="ARBA" id="ARBA00023136"/>
    </source>
</evidence>
<keyword evidence="5 6" id="KW-0472">Membrane</keyword>
<dbReference type="InterPro" id="IPR015867">
    <property type="entry name" value="N-reg_PII/ATP_PRibTrfase_C"/>
</dbReference>
<comment type="caution">
    <text evidence="8">The sequence shown here is derived from an EMBL/GenBank/DDBJ whole genome shotgun (WGS) entry which is preliminary data.</text>
</comment>
<dbReference type="eggNOG" id="COG1284">
    <property type="taxonomic scope" value="Bacteria"/>
</dbReference>
<evidence type="ECO:0000256" key="3">
    <source>
        <dbReference type="ARBA" id="ARBA00022692"/>
    </source>
</evidence>
<feature type="transmembrane region" description="Helical" evidence="6">
    <location>
        <begin position="87"/>
        <end position="107"/>
    </location>
</feature>
<keyword evidence="2" id="KW-1003">Cell membrane</keyword>
<feature type="transmembrane region" description="Helical" evidence="6">
    <location>
        <begin position="12"/>
        <end position="32"/>
    </location>
</feature>
<feature type="transmembrane region" description="Helical" evidence="6">
    <location>
        <begin position="113"/>
        <end position="132"/>
    </location>
</feature>
<dbReference type="AlphaFoldDB" id="H1DJK6"/>
<dbReference type="InterPro" id="IPR019264">
    <property type="entry name" value="DUF2179"/>
</dbReference>
<dbReference type="PIRSF" id="PIRSF006483">
    <property type="entry name" value="Membrane_protein_YitT"/>
    <property type="match status" value="1"/>
</dbReference>
<feature type="transmembrane region" description="Helical" evidence="6">
    <location>
        <begin position="61"/>
        <end position="80"/>
    </location>
</feature>
<evidence type="ECO:0000256" key="6">
    <source>
        <dbReference type="SAM" id="Phobius"/>
    </source>
</evidence>
<dbReference type="Gene3D" id="3.30.70.120">
    <property type="match status" value="1"/>
</dbReference>
<evidence type="ECO:0000313" key="8">
    <source>
        <dbReference type="EMBL" id="EHP46075.1"/>
    </source>
</evidence>
<evidence type="ECO:0000256" key="1">
    <source>
        <dbReference type="ARBA" id="ARBA00004651"/>
    </source>
</evidence>
<gene>
    <name evidence="8" type="ORF">HMPREF9449_02442</name>
</gene>
<evidence type="ECO:0000256" key="4">
    <source>
        <dbReference type="ARBA" id="ARBA00022989"/>
    </source>
</evidence>
<dbReference type="HOGENOM" id="CLU_063199_1_1_10"/>
<dbReference type="GeneID" id="98069980"/>
<keyword evidence="4 6" id="KW-1133">Transmembrane helix</keyword>
<dbReference type="PATRIC" id="fig|742817.3.peg.2614"/>
<dbReference type="CDD" id="cd16380">
    <property type="entry name" value="YitT_C"/>
    <property type="match status" value="1"/>
</dbReference>
<dbReference type="GO" id="GO:0005886">
    <property type="term" value="C:plasma membrane"/>
    <property type="evidence" value="ECO:0007669"/>
    <property type="project" value="UniProtKB-SubCell"/>
</dbReference>
<evidence type="ECO:0000256" key="2">
    <source>
        <dbReference type="ARBA" id="ARBA00022475"/>
    </source>
</evidence>
<comment type="subcellular location">
    <subcellularLocation>
        <location evidence="1">Cell membrane</location>
        <topology evidence="1">Multi-pass membrane protein</topology>
    </subcellularLocation>
</comment>
<dbReference type="Pfam" id="PF10035">
    <property type="entry name" value="DUF2179"/>
    <property type="match status" value="1"/>
</dbReference>
<organism evidence="8 9">
    <name type="scientific">Odoribacter laneus YIT 12061</name>
    <dbReference type="NCBI Taxonomy" id="742817"/>
    <lineage>
        <taxon>Bacteria</taxon>
        <taxon>Pseudomonadati</taxon>
        <taxon>Bacteroidota</taxon>
        <taxon>Bacteroidia</taxon>
        <taxon>Bacteroidales</taxon>
        <taxon>Odoribacteraceae</taxon>
        <taxon>Odoribacter</taxon>
    </lineage>
</organism>
<dbReference type="InterPro" id="IPR003740">
    <property type="entry name" value="YitT"/>
</dbReference>
<dbReference type="Pfam" id="PF02588">
    <property type="entry name" value="YitT_membrane"/>
    <property type="match status" value="1"/>
</dbReference>
<protein>
    <recommendedName>
        <fullName evidence="7">DUF2179 domain-containing protein</fullName>
    </recommendedName>
</protein>
<accession>H1DJK6</accession>
<keyword evidence="3 6" id="KW-0812">Transmembrane</keyword>
<dbReference type="PANTHER" id="PTHR33545:SF5">
    <property type="entry name" value="UPF0750 MEMBRANE PROTEIN YITT"/>
    <property type="match status" value="1"/>
</dbReference>
<proteinExistence type="predicted"/>